<dbReference type="InterPro" id="IPR036291">
    <property type="entry name" value="NAD(P)-bd_dom_sf"/>
</dbReference>
<dbReference type="Proteomes" id="UP000578697">
    <property type="component" value="Unassembled WGS sequence"/>
</dbReference>
<dbReference type="RefSeq" id="WP_184652807.1">
    <property type="nucleotide sequence ID" value="NZ_JACHFR010000002.1"/>
</dbReference>
<feature type="domain" description="Ketoreductase" evidence="3">
    <location>
        <begin position="6"/>
        <end position="191"/>
    </location>
</feature>
<dbReference type="PRINTS" id="PR00080">
    <property type="entry name" value="SDRFAMILY"/>
</dbReference>
<keyword evidence="2 4" id="KW-0560">Oxidoreductase</keyword>
<comment type="similarity">
    <text evidence="1">Belongs to the short-chain dehydrogenases/reductases (SDR) family.</text>
</comment>
<evidence type="ECO:0000256" key="2">
    <source>
        <dbReference type="ARBA" id="ARBA00023002"/>
    </source>
</evidence>
<dbReference type="Proteomes" id="UP000593591">
    <property type="component" value="Chromosome"/>
</dbReference>
<evidence type="ECO:0000313" key="4">
    <source>
        <dbReference type="EMBL" id="MBB5219399.1"/>
    </source>
</evidence>
<evidence type="ECO:0000313" key="5">
    <source>
        <dbReference type="EMBL" id="QOS40721.1"/>
    </source>
</evidence>
<dbReference type="InterPro" id="IPR020904">
    <property type="entry name" value="Sc_DH/Rdtase_CS"/>
</dbReference>
<dbReference type="EMBL" id="JACHFR010000002">
    <property type="protein sequence ID" value="MBB5219399.1"/>
    <property type="molecule type" value="Genomic_DNA"/>
</dbReference>
<dbReference type="Pfam" id="PF13561">
    <property type="entry name" value="adh_short_C2"/>
    <property type="match status" value="1"/>
</dbReference>
<name>A0A840S9M8_9SPIR</name>
<dbReference type="PRINTS" id="PR00081">
    <property type="entry name" value="GDHRDH"/>
</dbReference>
<reference evidence="4 6" key="2">
    <citation type="submission" date="2020-08" db="EMBL/GenBank/DDBJ databases">
        <title>Genomic Encyclopedia of Type Strains, Phase IV (KMG-IV): sequencing the most valuable type-strain genomes for metagenomic binning, comparative biology and taxonomic classification.</title>
        <authorList>
            <person name="Goeker M."/>
        </authorList>
    </citation>
    <scope>NUCLEOTIDE SEQUENCE [LARGE SCALE GENOMIC DNA]</scope>
    <source>
        <strain evidence="4 6">DSM 103679</strain>
    </source>
</reference>
<proteinExistence type="inferred from homology"/>
<dbReference type="GO" id="GO:0048038">
    <property type="term" value="F:quinone binding"/>
    <property type="evidence" value="ECO:0007669"/>
    <property type="project" value="TreeGrafter"/>
</dbReference>
<evidence type="ECO:0000259" key="3">
    <source>
        <dbReference type="SMART" id="SM00822"/>
    </source>
</evidence>
<dbReference type="InterPro" id="IPR057326">
    <property type="entry name" value="KR_dom"/>
</dbReference>
<organism evidence="4 6">
    <name type="scientific">Treponema rectale</name>
    <dbReference type="NCBI Taxonomy" id="744512"/>
    <lineage>
        <taxon>Bacteria</taxon>
        <taxon>Pseudomonadati</taxon>
        <taxon>Spirochaetota</taxon>
        <taxon>Spirochaetia</taxon>
        <taxon>Spirochaetales</taxon>
        <taxon>Treponemataceae</taxon>
        <taxon>Treponema</taxon>
    </lineage>
</organism>
<dbReference type="InterPro" id="IPR002347">
    <property type="entry name" value="SDR_fam"/>
</dbReference>
<gene>
    <name evidence="5" type="ORF">DYE49_09775</name>
    <name evidence="4" type="ORF">HNP77_001768</name>
</gene>
<dbReference type="PANTHER" id="PTHR42760:SF133">
    <property type="entry name" value="3-OXOACYL-[ACYL-CARRIER-PROTEIN] REDUCTASE"/>
    <property type="match status" value="1"/>
</dbReference>
<dbReference type="GO" id="GO:0004316">
    <property type="term" value="F:3-oxoacyl-[acyl-carrier-protein] reductase (NADPH) activity"/>
    <property type="evidence" value="ECO:0007669"/>
    <property type="project" value="UniProtKB-EC"/>
</dbReference>
<evidence type="ECO:0000256" key="1">
    <source>
        <dbReference type="ARBA" id="ARBA00006484"/>
    </source>
</evidence>
<dbReference type="SUPFAM" id="SSF51735">
    <property type="entry name" value="NAD(P)-binding Rossmann-fold domains"/>
    <property type="match status" value="1"/>
</dbReference>
<dbReference type="SMART" id="SM00822">
    <property type="entry name" value="PKS_KR"/>
    <property type="match status" value="1"/>
</dbReference>
<sequence length="247" mass="26080">MLLENKKALVTGSSRGIGRGIVEKFLSEGAEVWGLCSKPSAAKEELEKFAAEHNTAFHEICADVGNEEQLSEVVKAALAEAGGFDVLVNNAGITRDGLSFRMKKADWDDVLRINLTSAFIVCQIISNDMIRKRTGSIINMASIVGIHGNGGQVNYSASKGGLIAYSKSLAAEVGSRGVRVNAIAPGFIATDMTGALKEDLQKIMIDRTLLKRAGTPEDIANTALYLASDLSSYVTAQVIGVDGGMGA</sequence>
<evidence type="ECO:0000313" key="7">
    <source>
        <dbReference type="Proteomes" id="UP000593591"/>
    </source>
</evidence>
<reference evidence="5 7" key="1">
    <citation type="submission" date="2018-08" db="EMBL/GenBank/DDBJ databases">
        <title>The first complete genome of Treponema rectale (CHPAT), a commensal spirochete of the bovine rectum.</title>
        <authorList>
            <person name="Staton G.J."/>
            <person name="Clegg S.R."/>
            <person name="Carter S.D."/>
            <person name="Radford A.D."/>
            <person name="Darby A."/>
            <person name="Hall N."/>
            <person name="Birtles R.J."/>
            <person name="Evans N.J."/>
        </authorList>
    </citation>
    <scope>NUCLEOTIDE SEQUENCE [LARGE SCALE GENOMIC DNA]</scope>
    <source>
        <strain evidence="5 7">CHPA</strain>
    </source>
</reference>
<dbReference type="GO" id="GO:0006633">
    <property type="term" value="P:fatty acid biosynthetic process"/>
    <property type="evidence" value="ECO:0007669"/>
    <property type="project" value="TreeGrafter"/>
</dbReference>
<dbReference type="PROSITE" id="PS00061">
    <property type="entry name" value="ADH_SHORT"/>
    <property type="match status" value="1"/>
</dbReference>
<dbReference type="FunFam" id="3.40.50.720:FF:000173">
    <property type="entry name" value="3-oxoacyl-[acyl-carrier protein] reductase"/>
    <property type="match status" value="1"/>
</dbReference>
<keyword evidence="6" id="KW-1185">Reference proteome</keyword>
<dbReference type="NCBIfam" id="NF009466">
    <property type="entry name" value="PRK12826.1-2"/>
    <property type="match status" value="1"/>
</dbReference>
<dbReference type="NCBIfam" id="NF005559">
    <property type="entry name" value="PRK07231.1"/>
    <property type="match status" value="1"/>
</dbReference>
<dbReference type="EC" id="1.1.1.100" evidence="4"/>
<dbReference type="Gene3D" id="3.40.50.720">
    <property type="entry name" value="NAD(P)-binding Rossmann-like Domain"/>
    <property type="match status" value="1"/>
</dbReference>
<dbReference type="EMBL" id="CP031517">
    <property type="protein sequence ID" value="QOS40721.1"/>
    <property type="molecule type" value="Genomic_DNA"/>
</dbReference>
<evidence type="ECO:0000313" key="6">
    <source>
        <dbReference type="Proteomes" id="UP000578697"/>
    </source>
</evidence>
<accession>A0A840S9M8</accession>
<dbReference type="KEGG" id="trc:DYE49_09775"/>
<dbReference type="AlphaFoldDB" id="A0A840S9M8"/>
<dbReference type="PANTHER" id="PTHR42760">
    <property type="entry name" value="SHORT-CHAIN DEHYDROGENASES/REDUCTASES FAMILY MEMBER"/>
    <property type="match status" value="1"/>
</dbReference>
<protein>
    <submittedName>
        <fullName evidence="4">3-oxoacyl-[acyl-carrier protein] reductase</fullName>
        <ecNumber evidence="4">1.1.1.100</ecNumber>
    </submittedName>
    <submittedName>
        <fullName evidence="5">SDR family NAD(P)-dependent oxidoreductase</fullName>
    </submittedName>
</protein>